<dbReference type="Gene3D" id="3.40.50.300">
    <property type="entry name" value="P-loop containing nucleotide triphosphate hydrolases"/>
    <property type="match status" value="1"/>
</dbReference>
<comment type="caution">
    <text evidence="4">The sequence shown here is derived from an EMBL/GenBank/DDBJ whole genome shotgun (WGS) entry which is preliminary data.</text>
</comment>
<dbReference type="PANTHER" id="PTHR39206:SF1">
    <property type="entry name" value="SLL8004 PROTEIN"/>
    <property type="match status" value="1"/>
</dbReference>
<gene>
    <name evidence="4" type="ORF">V6242_10855</name>
</gene>
<evidence type="ECO:0000256" key="1">
    <source>
        <dbReference type="ARBA" id="ARBA00022741"/>
    </source>
</evidence>
<protein>
    <recommendedName>
        <fullName evidence="3">Zeta toxin domain-containing protein</fullName>
    </recommendedName>
</protein>
<keyword evidence="5" id="KW-1185">Reference proteome</keyword>
<dbReference type="InterPro" id="IPR010488">
    <property type="entry name" value="Zeta_toxin_domain"/>
</dbReference>
<evidence type="ECO:0000313" key="5">
    <source>
        <dbReference type="Proteomes" id="UP001379949"/>
    </source>
</evidence>
<dbReference type="PANTHER" id="PTHR39206">
    <property type="entry name" value="SLL8004 PROTEIN"/>
    <property type="match status" value="1"/>
</dbReference>
<dbReference type="EMBL" id="JBAKAR010000008">
    <property type="protein sequence ID" value="MEL0613644.1"/>
    <property type="molecule type" value="Genomic_DNA"/>
</dbReference>
<dbReference type="Pfam" id="PF06414">
    <property type="entry name" value="Zeta_toxin"/>
    <property type="match status" value="1"/>
</dbReference>
<organism evidence="4 5">
    <name type="scientific">Marinomonas arenicola</name>
    <dbReference type="NCBI Taxonomy" id="569601"/>
    <lineage>
        <taxon>Bacteria</taxon>
        <taxon>Pseudomonadati</taxon>
        <taxon>Pseudomonadota</taxon>
        <taxon>Gammaproteobacteria</taxon>
        <taxon>Oceanospirillales</taxon>
        <taxon>Oceanospirillaceae</taxon>
        <taxon>Marinomonas</taxon>
    </lineage>
</organism>
<proteinExistence type="predicted"/>
<keyword evidence="1" id="KW-0547">Nucleotide-binding</keyword>
<evidence type="ECO:0000259" key="3">
    <source>
        <dbReference type="Pfam" id="PF06414"/>
    </source>
</evidence>
<accession>A0ABU9G587</accession>
<feature type="domain" description="Zeta toxin" evidence="3">
    <location>
        <begin position="27"/>
        <end position="115"/>
    </location>
</feature>
<dbReference type="Proteomes" id="UP001379949">
    <property type="component" value="Unassembled WGS sequence"/>
</dbReference>
<keyword evidence="2" id="KW-0067">ATP-binding</keyword>
<evidence type="ECO:0000313" key="4">
    <source>
        <dbReference type="EMBL" id="MEL0613644.1"/>
    </source>
</evidence>
<dbReference type="InterPro" id="IPR027417">
    <property type="entry name" value="P-loop_NTPase"/>
</dbReference>
<reference evidence="4 5" key="1">
    <citation type="submission" date="2024-02" db="EMBL/GenBank/DDBJ databases">
        <title>Bacteria isolated from the canopy kelp, Nereocystis luetkeana.</title>
        <authorList>
            <person name="Pfister C.A."/>
            <person name="Younker I.T."/>
            <person name="Light S.H."/>
        </authorList>
    </citation>
    <scope>NUCLEOTIDE SEQUENCE [LARGE SCALE GENOMIC DNA]</scope>
    <source>
        <strain evidence="4 5">TI.4.07</strain>
    </source>
</reference>
<evidence type="ECO:0000256" key="2">
    <source>
        <dbReference type="ARBA" id="ARBA00022840"/>
    </source>
</evidence>
<dbReference type="RefSeq" id="WP_341564882.1">
    <property type="nucleotide sequence ID" value="NZ_JBAKAQ010000006.1"/>
</dbReference>
<sequence length="178" mass="20437">MNPDDIAKHIKASDQFTGNGSSAEKLAQQVAVGLRNDWVRDDLSFTYESVMSHESHIEFARQAQGSGYKAYLYYVCVSDAELNKERVAQRVQEGGHDVPEEKIISRYQRSLDNLYTMLDICRRGFLFDNSTDDMVFLAEVTKDGYLDINQAAYDLTQPYWFQTAVLSKWDQNKVRIIS</sequence>
<name>A0ABU9G587_9GAMM</name>